<accession>A0A1N7PPN7</accession>
<name>A0A1N7PPN7_9RHOB</name>
<protein>
    <submittedName>
        <fullName evidence="3">D-amino-acid dehydrogenase</fullName>
    </submittedName>
</protein>
<dbReference type="InterPro" id="IPR036188">
    <property type="entry name" value="FAD/NAD-bd_sf"/>
</dbReference>
<dbReference type="SUPFAM" id="SSF51905">
    <property type="entry name" value="FAD/NAD(P)-binding domain"/>
    <property type="match status" value="1"/>
</dbReference>
<evidence type="ECO:0000256" key="1">
    <source>
        <dbReference type="ARBA" id="ARBA00023002"/>
    </source>
</evidence>
<keyword evidence="4" id="KW-1185">Reference proteome</keyword>
<keyword evidence="1" id="KW-0560">Oxidoreductase</keyword>
<dbReference type="Gene3D" id="3.50.50.60">
    <property type="entry name" value="FAD/NAD(P)-binding domain"/>
    <property type="match status" value="2"/>
</dbReference>
<dbReference type="GO" id="GO:0005737">
    <property type="term" value="C:cytoplasm"/>
    <property type="evidence" value="ECO:0007669"/>
    <property type="project" value="TreeGrafter"/>
</dbReference>
<dbReference type="RefSeq" id="WP_076532392.1">
    <property type="nucleotide sequence ID" value="NZ_BMEH01000006.1"/>
</dbReference>
<dbReference type="InterPro" id="IPR006076">
    <property type="entry name" value="FAD-dep_OxRdtase"/>
</dbReference>
<dbReference type="OrthoDB" id="9805337at2"/>
<evidence type="ECO:0000259" key="2">
    <source>
        <dbReference type="Pfam" id="PF01266"/>
    </source>
</evidence>
<dbReference type="PANTHER" id="PTHR13847:SF289">
    <property type="entry name" value="GLYCINE OXIDASE"/>
    <property type="match status" value="1"/>
</dbReference>
<evidence type="ECO:0000313" key="4">
    <source>
        <dbReference type="Proteomes" id="UP000186141"/>
    </source>
</evidence>
<evidence type="ECO:0000313" key="3">
    <source>
        <dbReference type="EMBL" id="SIT12379.1"/>
    </source>
</evidence>
<sequence>MSEVMVLGAGMVGVSTALALQAAGRAVVLVDRQDPGRETSYGNAGIIQGEAVEPYGLPRDLVSLWRIVLGQDNAVSYHLNALPSHLEVLWRYFRASAPARHRHASQTYAGLIQRATNDHAPLIAAAGADKLIRRDGFRTAARSERPFAAQVAEAERLERSYGVRISVMDGDALAAAEPALKLRFAGAIHWHDGWTCSDPGALVAAYADLFRARGGKIASADAMLLQQDGAGWKLGPHQAADVVVALGPWSPMLLARFGYRIPLLRKRGYHRHFRGGATLDLPMMDTSIATVLAPMATGLRVLTGAELARPGAPPTPRQLARAETAAREILDLGDQVELQPWMGNRPCMPDMIPLVGQAPRHRGLWFHFGHGHQGFTLGPTTAALLAEHMSSGRAPIPALDPARRTG</sequence>
<reference evidence="3 4" key="1">
    <citation type="submission" date="2017-01" db="EMBL/GenBank/DDBJ databases">
        <authorList>
            <person name="Mah S.A."/>
            <person name="Swanson W.J."/>
            <person name="Moy G.W."/>
            <person name="Vacquier V.D."/>
        </authorList>
    </citation>
    <scope>NUCLEOTIDE SEQUENCE [LARGE SCALE GENOMIC DNA]</scope>
    <source>
        <strain evidence="3 4">DSM 26375</strain>
    </source>
</reference>
<gene>
    <name evidence="3" type="ORF">SAMN05421774_1064</name>
</gene>
<dbReference type="PANTHER" id="PTHR13847">
    <property type="entry name" value="SARCOSINE DEHYDROGENASE-RELATED"/>
    <property type="match status" value="1"/>
</dbReference>
<dbReference type="GO" id="GO:0016491">
    <property type="term" value="F:oxidoreductase activity"/>
    <property type="evidence" value="ECO:0007669"/>
    <property type="project" value="UniProtKB-KW"/>
</dbReference>
<proteinExistence type="predicted"/>
<dbReference type="EMBL" id="FTOT01000006">
    <property type="protein sequence ID" value="SIT12379.1"/>
    <property type="molecule type" value="Genomic_DNA"/>
</dbReference>
<dbReference type="STRING" id="1086013.SAMN05421774_1064"/>
<dbReference type="Pfam" id="PF01266">
    <property type="entry name" value="DAO"/>
    <property type="match status" value="1"/>
</dbReference>
<feature type="domain" description="FAD dependent oxidoreductase" evidence="2">
    <location>
        <begin position="4"/>
        <end position="387"/>
    </location>
</feature>
<organism evidence="3 4">
    <name type="scientific">Gemmobacter megaterium</name>
    <dbReference type="NCBI Taxonomy" id="1086013"/>
    <lineage>
        <taxon>Bacteria</taxon>
        <taxon>Pseudomonadati</taxon>
        <taxon>Pseudomonadota</taxon>
        <taxon>Alphaproteobacteria</taxon>
        <taxon>Rhodobacterales</taxon>
        <taxon>Paracoccaceae</taxon>
        <taxon>Gemmobacter</taxon>
    </lineage>
</organism>
<dbReference type="Gene3D" id="3.30.9.10">
    <property type="entry name" value="D-Amino Acid Oxidase, subunit A, domain 2"/>
    <property type="match status" value="1"/>
</dbReference>
<dbReference type="Proteomes" id="UP000186141">
    <property type="component" value="Unassembled WGS sequence"/>
</dbReference>
<dbReference type="AlphaFoldDB" id="A0A1N7PPN7"/>